<dbReference type="GO" id="GO:0019887">
    <property type="term" value="F:protein kinase regulator activity"/>
    <property type="evidence" value="ECO:0007669"/>
    <property type="project" value="InterPro"/>
</dbReference>
<dbReference type="GO" id="GO:0005956">
    <property type="term" value="C:protein kinase CK2 complex"/>
    <property type="evidence" value="ECO:0007669"/>
    <property type="project" value="UniProtKB-UniRule"/>
</dbReference>
<feature type="compositionally biased region" description="Basic and acidic residues" evidence="3">
    <location>
        <begin position="239"/>
        <end position="261"/>
    </location>
</feature>
<comment type="similarity">
    <text evidence="1 2">Belongs to the casein kinase 2 subunit beta family.</text>
</comment>
<dbReference type="EMBL" id="HBIB01044218">
    <property type="protein sequence ID" value="CAE0266515.1"/>
    <property type="molecule type" value="Transcribed_RNA"/>
</dbReference>
<dbReference type="SMART" id="SM01085">
    <property type="entry name" value="CK_II_beta"/>
    <property type="match status" value="1"/>
</dbReference>
<dbReference type="EMBL" id="HBIB01044217">
    <property type="protein sequence ID" value="CAE0266514.1"/>
    <property type="molecule type" value="Transcribed_RNA"/>
</dbReference>
<feature type="compositionally biased region" description="Basic and acidic residues" evidence="3">
    <location>
        <begin position="11"/>
        <end position="26"/>
    </location>
</feature>
<dbReference type="Gene3D" id="2.20.25.20">
    <property type="match status" value="1"/>
</dbReference>
<gene>
    <name evidence="4" type="ORF">PBIL07802_LOCUS28854</name>
    <name evidence="5" type="ORF">PBIL07802_LOCUS28855</name>
</gene>
<feature type="region of interest" description="Disordered" evidence="3">
    <location>
        <begin position="1"/>
        <end position="44"/>
    </location>
</feature>
<organism evidence="4">
    <name type="scientific">Palpitomonas bilix</name>
    <dbReference type="NCBI Taxonomy" id="652834"/>
    <lineage>
        <taxon>Eukaryota</taxon>
        <taxon>Eukaryota incertae sedis</taxon>
    </lineage>
</organism>
<dbReference type="InterPro" id="IPR000704">
    <property type="entry name" value="Casein_kinase_II_reg-sub"/>
</dbReference>
<accession>A0A7S3GHQ1</accession>
<feature type="compositionally biased region" description="Acidic residues" evidence="3">
    <location>
        <begin position="28"/>
        <end position="44"/>
    </location>
</feature>
<dbReference type="AlphaFoldDB" id="A0A7S3GHQ1"/>
<reference evidence="4" key="1">
    <citation type="submission" date="2021-01" db="EMBL/GenBank/DDBJ databases">
        <authorList>
            <person name="Corre E."/>
            <person name="Pelletier E."/>
            <person name="Niang G."/>
            <person name="Scheremetjew M."/>
            <person name="Finn R."/>
            <person name="Kale V."/>
            <person name="Holt S."/>
            <person name="Cochrane G."/>
            <person name="Meng A."/>
            <person name="Brown T."/>
            <person name="Cohen L."/>
        </authorList>
    </citation>
    <scope>NUCLEOTIDE SEQUENCE</scope>
    <source>
        <strain evidence="4">NIES-2562</strain>
    </source>
</reference>
<dbReference type="Pfam" id="PF01214">
    <property type="entry name" value="CK_II_beta"/>
    <property type="match status" value="1"/>
</dbReference>
<dbReference type="Gene3D" id="1.10.1820.10">
    <property type="entry name" value="protein kinase ck2 holoenzyme, chain C, domain 1"/>
    <property type="match status" value="1"/>
</dbReference>
<feature type="region of interest" description="Disordered" evidence="3">
    <location>
        <begin position="239"/>
        <end position="275"/>
    </location>
</feature>
<evidence type="ECO:0000256" key="1">
    <source>
        <dbReference type="ARBA" id="ARBA00006941"/>
    </source>
</evidence>
<evidence type="ECO:0000313" key="4">
    <source>
        <dbReference type="EMBL" id="CAE0266514.1"/>
    </source>
</evidence>
<proteinExistence type="inferred from homology"/>
<dbReference type="SUPFAM" id="SSF57798">
    <property type="entry name" value="Casein kinase II beta subunit"/>
    <property type="match status" value="1"/>
</dbReference>
<dbReference type="PANTHER" id="PTHR11740:SF0">
    <property type="entry name" value="CASEIN KINASE II SUBUNIT BETA"/>
    <property type="match status" value="1"/>
</dbReference>
<dbReference type="FunFam" id="1.10.1820.10:FF:000005">
    <property type="entry name" value="Casein kinase II subunit beta"/>
    <property type="match status" value="1"/>
</dbReference>
<dbReference type="InterPro" id="IPR035991">
    <property type="entry name" value="Casein_kinase_II_beta-like"/>
</dbReference>
<evidence type="ECO:0000313" key="5">
    <source>
        <dbReference type="EMBL" id="CAE0266515.1"/>
    </source>
</evidence>
<sequence length="275" mass="31740">MQQGKYPEFAEGAKEEYAGQREKSESETNSESEEESEFSGTDEAEEDISWIQWFCGIKGNEFFCEVDEEWIQDEFNLYGLSTQVQFYDHALDLILDFESPTEDLLTDKQQEYVEAAAEQLYGLIHQRYILTARGLTKMKDKYNRCEFGRCPRAFCMGQPVLPVGQSDIAQEYAVKIYCPKCEDIYYPRSSRQGNLDGAYFGTTFPHLFFMTYPELLPQKCTMKYVPRVFGFKIRREPLPGSKKEEASKSEGGRREKKRGPAEGRPATAPVEEKKQ</sequence>
<dbReference type="InterPro" id="IPR016149">
    <property type="entry name" value="Casein_kin_II_reg-sub_N"/>
</dbReference>
<dbReference type="FunFam" id="2.20.25.20:FF:000001">
    <property type="entry name" value="Casein kinase II subunit beta"/>
    <property type="match status" value="1"/>
</dbReference>
<dbReference type="GO" id="GO:0005737">
    <property type="term" value="C:cytoplasm"/>
    <property type="evidence" value="ECO:0007669"/>
    <property type="project" value="TreeGrafter"/>
</dbReference>
<name>A0A7S3GHQ1_9EUKA</name>
<evidence type="ECO:0000256" key="3">
    <source>
        <dbReference type="SAM" id="MobiDB-lite"/>
    </source>
</evidence>
<dbReference type="PROSITE" id="PS01101">
    <property type="entry name" value="CK2_BETA"/>
    <property type="match status" value="1"/>
</dbReference>
<protein>
    <recommendedName>
        <fullName evidence="2">Casein kinase II subunit beta</fullName>
        <shortName evidence="2">CK II beta</shortName>
    </recommendedName>
</protein>
<dbReference type="PANTHER" id="PTHR11740">
    <property type="entry name" value="CASEIN KINASE II SUBUNIT BETA"/>
    <property type="match status" value="1"/>
</dbReference>
<dbReference type="PRINTS" id="PR00472">
    <property type="entry name" value="CASNKINASEII"/>
</dbReference>
<evidence type="ECO:0000256" key="2">
    <source>
        <dbReference type="RuleBase" id="RU361268"/>
    </source>
</evidence>
<comment type="subunit">
    <text evidence="2">Tetramer of two alpha and two beta subunits.</text>
</comment>